<gene>
    <name evidence="1" type="ORF">LX13_003972</name>
</gene>
<name>A0ABT1HJL3_9NOCA</name>
<evidence type="ECO:0000313" key="1">
    <source>
        <dbReference type="EMBL" id="MCP2178131.1"/>
    </source>
</evidence>
<reference evidence="1 2" key="1">
    <citation type="submission" date="2022-06" db="EMBL/GenBank/DDBJ databases">
        <title>Genomic Encyclopedia of Archaeal and Bacterial Type Strains, Phase II (KMG-II): from individual species to whole genera.</title>
        <authorList>
            <person name="Goeker M."/>
        </authorList>
    </citation>
    <scope>NUCLEOTIDE SEQUENCE [LARGE SCALE GENOMIC DNA]</scope>
    <source>
        <strain evidence="1 2">DSM 44693</strain>
    </source>
</reference>
<comment type="caution">
    <text evidence="1">The sequence shown here is derived from an EMBL/GenBank/DDBJ whole genome shotgun (WGS) entry which is preliminary data.</text>
</comment>
<dbReference type="Proteomes" id="UP001206895">
    <property type="component" value="Unassembled WGS sequence"/>
</dbReference>
<protein>
    <submittedName>
        <fullName evidence="1">Uncharacterized protein</fullName>
    </submittedName>
</protein>
<accession>A0ABT1HJL3</accession>
<organism evidence="1 2">
    <name type="scientific">Williamsia maris</name>
    <dbReference type="NCBI Taxonomy" id="72806"/>
    <lineage>
        <taxon>Bacteria</taxon>
        <taxon>Bacillati</taxon>
        <taxon>Actinomycetota</taxon>
        <taxon>Actinomycetes</taxon>
        <taxon>Mycobacteriales</taxon>
        <taxon>Nocardiaceae</taxon>
        <taxon>Williamsia</taxon>
    </lineage>
</organism>
<evidence type="ECO:0000313" key="2">
    <source>
        <dbReference type="Proteomes" id="UP001206895"/>
    </source>
</evidence>
<keyword evidence="2" id="KW-1185">Reference proteome</keyword>
<dbReference type="EMBL" id="JAMTCJ010000004">
    <property type="protein sequence ID" value="MCP2178131.1"/>
    <property type="molecule type" value="Genomic_DNA"/>
</dbReference>
<sequence length="229" mass="24538">MRVTGWDRDRDLVTVDGGVARWDPSDGNPLDQPIVIWLSWHSDGVPGVEATATIARVRQIYLGTAQDPASGETLHQVERVQKFPEPLLTAAGPFDPGGAVVTLTDLILVEPAPQQITDYRAAQDVARRTVHITAPPAYFGPVVPGRGDRITVDLDDPAAQIHNRPTEAGRLVAGVTRQVSEAVPARSVGPAGIIVYRRGPANTPSADITNDMYIALVLDEPTVRPPGRA</sequence>
<proteinExistence type="predicted"/>